<protein>
    <submittedName>
        <fullName evidence="2">Uncharacterized protein</fullName>
    </submittedName>
</protein>
<sequence>MDRLNTLLEGSPAYGVLDAKDGVVLFRRSGFEQEFNELAAEAVEAAGEEFEVIPLTSGDDCDRLFIAPREERSFARSD</sequence>
<reference evidence="2 3" key="1">
    <citation type="submission" date="2018-06" db="EMBL/GenBank/DDBJ databases">
        <authorList>
            <consortium name="Pathogen Informatics"/>
            <person name="Doyle S."/>
        </authorList>
    </citation>
    <scope>NUCLEOTIDE SEQUENCE [LARGE SCALE GENOMIC DNA]</scope>
    <source>
        <strain evidence="2 3">NCTC11166</strain>
    </source>
</reference>
<dbReference type="RefSeq" id="WP_003168399.1">
    <property type="nucleotide sequence ID" value="NZ_UAQP01000014.1"/>
</dbReference>
<dbReference type="EMBL" id="UAQP01000014">
    <property type="protein sequence ID" value="SPU55408.1"/>
    <property type="molecule type" value="Genomic_DNA"/>
</dbReference>
<name>A0A2X1BS37_BREVE</name>
<evidence type="ECO:0000313" key="3">
    <source>
        <dbReference type="Proteomes" id="UP000251186"/>
    </source>
</evidence>
<proteinExistence type="predicted"/>
<dbReference type="Proteomes" id="UP000251186">
    <property type="component" value="Unassembled WGS sequence"/>
</dbReference>
<accession>A0A2X1BS37</accession>
<dbReference type="AlphaFoldDB" id="A0A2X1BS37"/>
<evidence type="ECO:0000313" key="2">
    <source>
        <dbReference type="EMBL" id="SPU55422.1"/>
    </source>
</evidence>
<evidence type="ECO:0000313" key="1">
    <source>
        <dbReference type="EMBL" id="SPU55408.1"/>
    </source>
</evidence>
<gene>
    <name evidence="1" type="ORF">NCTC11166_02805</name>
    <name evidence="2" type="ORF">NCTC11166_02819</name>
</gene>
<dbReference type="EMBL" id="UAQP01000014">
    <property type="protein sequence ID" value="SPU55422.1"/>
    <property type="molecule type" value="Genomic_DNA"/>
</dbReference>
<organism evidence="2 3">
    <name type="scientific">Brevundimonas vesicularis</name>
    <name type="common">Pseudomonas vesicularis</name>
    <dbReference type="NCBI Taxonomy" id="41276"/>
    <lineage>
        <taxon>Bacteria</taxon>
        <taxon>Pseudomonadati</taxon>
        <taxon>Pseudomonadota</taxon>
        <taxon>Alphaproteobacteria</taxon>
        <taxon>Caulobacterales</taxon>
        <taxon>Caulobacteraceae</taxon>
        <taxon>Brevundimonas</taxon>
    </lineage>
</organism>